<evidence type="ECO:0000313" key="1">
    <source>
        <dbReference type="EMBL" id="CDX52795.1"/>
    </source>
</evidence>
<name>A0A090G5I0_MESPL</name>
<gene>
    <name evidence="1" type="ORF">MPL3365_170097</name>
</gene>
<dbReference type="Proteomes" id="UP000046122">
    <property type="component" value="Unassembled WGS sequence"/>
</dbReference>
<dbReference type="EMBL" id="CCNE01000009">
    <property type="protein sequence ID" value="CDX52795.1"/>
    <property type="molecule type" value="Genomic_DNA"/>
</dbReference>
<protein>
    <submittedName>
        <fullName evidence="1">Uncharacterized protein</fullName>
    </submittedName>
</protein>
<accession>A0A090G5I0</accession>
<evidence type="ECO:0000313" key="2">
    <source>
        <dbReference type="Proteomes" id="UP000046122"/>
    </source>
</evidence>
<proteinExistence type="predicted"/>
<sequence>MTPDELVQAKSRQPLADVAEEYGTIRRGWLASVTQHLAKQAGGLGP</sequence>
<organism evidence="1 2">
    <name type="scientific">Mesorhizobium plurifarium</name>
    <dbReference type="NCBI Taxonomy" id="69974"/>
    <lineage>
        <taxon>Bacteria</taxon>
        <taxon>Pseudomonadati</taxon>
        <taxon>Pseudomonadota</taxon>
        <taxon>Alphaproteobacteria</taxon>
        <taxon>Hyphomicrobiales</taxon>
        <taxon>Phyllobacteriaceae</taxon>
        <taxon>Mesorhizobium</taxon>
    </lineage>
</organism>
<reference evidence="1 2" key="1">
    <citation type="submission" date="2014-08" db="EMBL/GenBank/DDBJ databases">
        <authorList>
            <person name="Moulin Lionel"/>
        </authorList>
    </citation>
    <scope>NUCLEOTIDE SEQUENCE [LARGE SCALE GENOMIC DNA]</scope>
</reference>
<dbReference type="AlphaFoldDB" id="A0A090G5I0"/>